<keyword evidence="6 8" id="KW-0315">Glutamine amidotransferase</keyword>
<evidence type="ECO:0000313" key="12">
    <source>
        <dbReference type="Proteomes" id="UP000027821"/>
    </source>
</evidence>
<dbReference type="Pfam" id="PF13537">
    <property type="entry name" value="GATase_7"/>
    <property type="match status" value="1"/>
</dbReference>
<organism evidence="11 12">
    <name type="scientific">Anditalea andensis</name>
    <dbReference type="NCBI Taxonomy" id="1048983"/>
    <lineage>
        <taxon>Bacteria</taxon>
        <taxon>Pseudomonadati</taxon>
        <taxon>Bacteroidota</taxon>
        <taxon>Cytophagia</taxon>
        <taxon>Cytophagales</taxon>
        <taxon>Cytophagaceae</taxon>
        <taxon>Anditalea</taxon>
    </lineage>
</organism>
<keyword evidence="8" id="KW-0028">Amino-acid biosynthesis</keyword>
<evidence type="ECO:0000256" key="3">
    <source>
        <dbReference type="ARBA" id="ARBA00012737"/>
    </source>
</evidence>
<keyword evidence="5 9" id="KW-0067">ATP-binding</keyword>
<dbReference type="GO" id="GO:0004066">
    <property type="term" value="F:asparagine synthase (glutamine-hydrolyzing) activity"/>
    <property type="evidence" value="ECO:0007669"/>
    <property type="project" value="UniProtKB-EC"/>
</dbReference>
<dbReference type="EC" id="6.3.5.4" evidence="3"/>
<comment type="catalytic activity">
    <reaction evidence="7">
        <text>L-aspartate + L-glutamine + ATP + H2O = L-asparagine + L-glutamate + AMP + diphosphate + H(+)</text>
        <dbReference type="Rhea" id="RHEA:12228"/>
        <dbReference type="ChEBI" id="CHEBI:15377"/>
        <dbReference type="ChEBI" id="CHEBI:15378"/>
        <dbReference type="ChEBI" id="CHEBI:29985"/>
        <dbReference type="ChEBI" id="CHEBI:29991"/>
        <dbReference type="ChEBI" id="CHEBI:30616"/>
        <dbReference type="ChEBI" id="CHEBI:33019"/>
        <dbReference type="ChEBI" id="CHEBI:58048"/>
        <dbReference type="ChEBI" id="CHEBI:58359"/>
        <dbReference type="ChEBI" id="CHEBI:456215"/>
        <dbReference type="EC" id="6.3.5.4"/>
    </reaction>
</comment>
<dbReference type="GO" id="GO:0005524">
    <property type="term" value="F:ATP binding"/>
    <property type="evidence" value="ECO:0007669"/>
    <property type="project" value="UniProtKB-KW"/>
</dbReference>
<dbReference type="eggNOG" id="COG0367">
    <property type="taxonomic scope" value="Bacteria"/>
</dbReference>
<dbReference type="InterPro" id="IPR029055">
    <property type="entry name" value="Ntn_hydrolases_N"/>
</dbReference>
<dbReference type="InterPro" id="IPR006426">
    <property type="entry name" value="Asn_synth_AEB"/>
</dbReference>
<evidence type="ECO:0000256" key="9">
    <source>
        <dbReference type="PIRSR" id="PIRSR001589-2"/>
    </source>
</evidence>
<dbReference type="AlphaFoldDB" id="A0A074KZL6"/>
<evidence type="ECO:0000256" key="6">
    <source>
        <dbReference type="ARBA" id="ARBA00022962"/>
    </source>
</evidence>
<dbReference type="InterPro" id="IPR051786">
    <property type="entry name" value="ASN_synthetase/amidase"/>
</dbReference>
<evidence type="ECO:0000256" key="1">
    <source>
        <dbReference type="ARBA" id="ARBA00005187"/>
    </source>
</evidence>
<dbReference type="RefSeq" id="WP_035074522.1">
    <property type="nucleotide sequence ID" value="NZ_JMIH01000021.1"/>
</dbReference>
<comment type="caution">
    <text evidence="11">The sequence shown here is derived from an EMBL/GenBank/DDBJ whole genome shotgun (WGS) entry which is preliminary data.</text>
</comment>
<dbReference type="InterPro" id="IPR001962">
    <property type="entry name" value="Asn_synthase"/>
</dbReference>
<evidence type="ECO:0000313" key="11">
    <source>
        <dbReference type="EMBL" id="KEO73620.1"/>
    </source>
</evidence>
<dbReference type="InterPro" id="IPR033738">
    <property type="entry name" value="AsnB_N"/>
</dbReference>
<keyword evidence="4 9" id="KW-0547">Nucleotide-binding</keyword>
<dbReference type="PIRSF" id="PIRSF001589">
    <property type="entry name" value="Asn_synthetase_glu-h"/>
    <property type="match status" value="1"/>
</dbReference>
<dbReference type="NCBIfam" id="TIGR01536">
    <property type="entry name" value="asn_synth_AEB"/>
    <property type="match status" value="1"/>
</dbReference>
<proteinExistence type="inferred from homology"/>
<dbReference type="Gene3D" id="3.40.50.620">
    <property type="entry name" value="HUPs"/>
    <property type="match status" value="1"/>
</dbReference>
<reference evidence="11 12" key="1">
    <citation type="submission" date="2014-04" db="EMBL/GenBank/DDBJ databases">
        <title>Characterization and application of a salt tolerant electro-active bacterium.</title>
        <authorList>
            <person name="Yang L."/>
            <person name="Wei S."/>
            <person name="Tay Q.X.M."/>
        </authorList>
    </citation>
    <scope>NUCLEOTIDE SEQUENCE [LARGE SCALE GENOMIC DNA]</scope>
    <source>
        <strain evidence="11 12">LY1</strain>
    </source>
</reference>
<evidence type="ECO:0000256" key="4">
    <source>
        <dbReference type="ARBA" id="ARBA00022741"/>
    </source>
</evidence>
<comment type="pathway">
    <text evidence="1">Amino-acid biosynthesis; L-asparagine biosynthesis; L-asparagine from L-aspartate (L-Gln route): step 1/1.</text>
</comment>
<dbReference type="EMBL" id="JMIH01000021">
    <property type="protein sequence ID" value="KEO73620.1"/>
    <property type="molecule type" value="Genomic_DNA"/>
</dbReference>
<dbReference type="PANTHER" id="PTHR43284:SF1">
    <property type="entry name" value="ASPARAGINE SYNTHETASE"/>
    <property type="match status" value="1"/>
</dbReference>
<dbReference type="Pfam" id="PF00733">
    <property type="entry name" value="Asn_synthase"/>
    <property type="match status" value="1"/>
</dbReference>
<dbReference type="SUPFAM" id="SSF52402">
    <property type="entry name" value="Adenine nucleotide alpha hydrolases-like"/>
    <property type="match status" value="1"/>
</dbReference>
<dbReference type="SUPFAM" id="SSF56235">
    <property type="entry name" value="N-terminal nucleophile aminohydrolases (Ntn hydrolases)"/>
    <property type="match status" value="1"/>
</dbReference>
<dbReference type="GO" id="GO:0006529">
    <property type="term" value="P:asparagine biosynthetic process"/>
    <property type="evidence" value="ECO:0007669"/>
    <property type="project" value="UniProtKB-KW"/>
</dbReference>
<dbReference type="InterPro" id="IPR014729">
    <property type="entry name" value="Rossmann-like_a/b/a_fold"/>
</dbReference>
<keyword evidence="8" id="KW-0061">Asparagine biosynthesis</keyword>
<name>A0A074KZL6_9BACT</name>
<dbReference type="Proteomes" id="UP000027821">
    <property type="component" value="Unassembled WGS sequence"/>
</dbReference>
<evidence type="ECO:0000256" key="2">
    <source>
        <dbReference type="ARBA" id="ARBA00005752"/>
    </source>
</evidence>
<dbReference type="PROSITE" id="PS51278">
    <property type="entry name" value="GATASE_TYPE_2"/>
    <property type="match status" value="1"/>
</dbReference>
<evidence type="ECO:0000256" key="7">
    <source>
        <dbReference type="ARBA" id="ARBA00048741"/>
    </source>
</evidence>
<dbReference type="GO" id="GO:0005829">
    <property type="term" value="C:cytosol"/>
    <property type="evidence" value="ECO:0007669"/>
    <property type="project" value="TreeGrafter"/>
</dbReference>
<dbReference type="CDD" id="cd01991">
    <property type="entry name" value="Asn_synthase_B_C"/>
    <property type="match status" value="1"/>
</dbReference>
<keyword evidence="12" id="KW-1185">Reference proteome</keyword>
<dbReference type="STRING" id="1048983.EL17_12025"/>
<dbReference type="InterPro" id="IPR017932">
    <property type="entry name" value="GATase_2_dom"/>
</dbReference>
<dbReference type="CDD" id="cd00712">
    <property type="entry name" value="AsnB"/>
    <property type="match status" value="1"/>
</dbReference>
<gene>
    <name evidence="11" type="ORF">EL17_12025</name>
</gene>
<evidence type="ECO:0000256" key="8">
    <source>
        <dbReference type="PIRSR" id="PIRSR001589-1"/>
    </source>
</evidence>
<dbReference type="OrthoDB" id="9763290at2"/>
<dbReference type="PANTHER" id="PTHR43284">
    <property type="entry name" value="ASPARAGINE SYNTHETASE (GLUTAMINE-HYDROLYZING)"/>
    <property type="match status" value="1"/>
</dbReference>
<protein>
    <recommendedName>
        <fullName evidence="3">asparagine synthase (glutamine-hydrolyzing)</fullName>
        <ecNumber evidence="3">6.3.5.4</ecNumber>
    </recommendedName>
</protein>
<feature type="domain" description="Glutamine amidotransferase type-2" evidence="10">
    <location>
        <begin position="2"/>
        <end position="212"/>
    </location>
</feature>
<accession>A0A074KZL6</accession>
<feature type="binding site" evidence="9">
    <location>
        <begin position="360"/>
        <end position="361"/>
    </location>
    <ligand>
        <name>ATP</name>
        <dbReference type="ChEBI" id="CHEBI:30616"/>
    </ligand>
</feature>
<dbReference type="Gene3D" id="3.60.20.10">
    <property type="entry name" value="Glutamine Phosphoribosylpyrophosphate, subunit 1, domain 1"/>
    <property type="match status" value="1"/>
</dbReference>
<feature type="active site" description="For GATase activity" evidence="8">
    <location>
        <position position="2"/>
    </location>
</feature>
<sequence length="598" mass="67938">MCGINLIINSSGHDPSHIKKMMKATAHRGPDHSDWLDVGEGVMVAGNRLKILDLGDLPNQPITTPDGRGILVWNGALYNYQDLRNILLDEGIQFQTRSDSEVLIHWLQQHGIEGVEKLEGMFAFAYVDKSKKEVIIARDTSGKKPLYYAKNQNKWVFSSETIGVMASGIVQAALNHNQLMPYFYSRHTFPDATLYEGIYQFKAGSVCSYSFLGEKLEERSLEKSFVPIAMPTLEQFKELLIDAVLKHFHAEVPVGMVLSGGADSTLLLNTWYKETGTPLHTFTATFGNKYNSTYPDGRFATGLAAKYHCAHHEILVTPQTVQENWADYIVSLDQPIGDSAGFLTWLIAKQAKQYVKVLISGAGADELFGGYNRHIAFQKYLKNPGLYHSMGKVARWVPLLPRSIRKFFDALEKDVCSSFLNFTALQPIPDPYKPLYLSYYKQTGKPFKDALEWDRSFYLINDVLKIHDNASMAHGLEGRAPYLDGPLVDLSKRLSEEQHLSLSPKEWIKTLLKQQDLSPIAKRKKIGFGIPIKEWLKEDLNFRNKLLVTVKSFGKSHGKYFPEEMLFICKEPNRYIDSSYLQIWNLYVLASWVKHHKL</sequence>
<evidence type="ECO:0000256" key="5">
    <source>
        <dbReference type="ARBA" id="ARBA00022840"/>
    </source>
</evidence>
<feature type="binding site" evidence="9">
    <location>
        <position position="99"/>
    </location>
    <ligand>
        <name>L-glutamine</name>
        <dbReference type="ChEBI" id="CHEBI:58359"/>
    </ligand>
</feature>
<evidence type="ECO:0000259" key="10">
    <source>
        <dbReference type="PROSITE" id="PS51278"/>
    </source>
</evidence>
<comment type="similarity">
    <text evidence="2">Belongs to the asparagine synthetase family.</text>
</comment>